<keyword evidence="1" id="KW-0472">Membrane</keyword>
<sequence>MSNWFGFAIASIILVILPVWILNLADIPFLYKIVFTIGGIGMAWYATEHGGAKRGFIAGRGSQR</sequence>
<feature type="transmembrane region" description="Helical" evidence="1">
    <location>
        <begin position="29"/>
        <end position="47"/>
    </location>
</feature>
<comment type="caution">
    <text evidence="2">The sequence shown here is derived from an EMBL/GenBank/DDBJ whole genome shotgun (WGS) entry which is preliminary data.</text>
</comment>
<keyword evidence="1" id="KW-1133">Transmembrane helix</keyword>
<keyword evidence="1" id="KW-0812">Transmembrane</keyword>
<evidence type="ECO:0000313" key="2">
    <source>
        <dbReference type="EMBL" id="KKN67040.1"/>
    </source>
</evidence>
<accession>A0A0F9SDV0</accession>
<reference evidence="2" key="1">
    <citation type="journal article" date="2015" name="Nature">
        <title>Complex archaea that bridge the gap between prokaryotes and eukaryotes.</title>
        <authorList>
            <person name="Spang A."/>
            <person name="Saw J.H."/>
            <person name="Jorgensen S.L."/>
            <person name="Zaremba-Niedzwiedzka K."/>
            <person name="Martijn J."/>
            <person name="Lind A.E."/>
            <person name="van Eijk R."/>
            <person name="Schleper C."/>
            <person name="Guy L."/>
            <person name="Ettema T.J."/>
        </authorList>
    </citation>
    <scope>NUCLEOTIDE SEQUENCE</scope>
</reference>
<evidence type="ECO:0000256" key="1">
    <source>
        <dbReference type="SAM" id="Phobius"/>
    </source>
</evidence>
<dbReference type="EMBL" id="LAZR01000485">
    <property type="protein sequence ID" value="KKN67040.1"/>
    <property type="molecule type" value="Genomic_DNA"/>
</dbReference>
<gene>
    <name evidence="2" type="ORF">LCGC14_0465940</name>
</gene>
<proteinExistence type="predicted"/>
<name>A0A0F9SDV0_9ZZZZ</name>
<protein>
    <submittedName>
        <fullName evidence="2">Uncharacterized protein</fullName>
    </submittedName>
</protein>
<feature type="transmembrane region" description="Helical" evidence="1">
    <location>
        <begin position="5"/>
        <end position="23"/>
    </location>
</feature>
<dbReference type="AlphaFoldDB" id="A0A0F9SDV0"/>
<organism evidence="2">
    <name type="scientific">marine sediment metagenome</name>
    <dbReference type="NCBI Taxonomy" id="412755"/>
    <lineage>
        <taxon>unclassified sequences</taxon>
        <taxon>metagenomes</taxon>
        <taxon>ecological metagenomes</taxon>
    </lineage>
</organism>